<comment type="caution">
    <text evidence="10">The sequence shown here is derived from an EMBL/GenBank/DDBJ whole genome shotgun (WGS) entry which is preliminary data.</text>
</comment>
<dbReference type="VEuPathDB" id="FungiDB:AeMF1_014934"/>
<dbReference type="SUPFAM" id="SSF111352">
    <property type="entry name" value="Ammonium transporter"/>
    <property type="match status" value="1"/>
</dbReference>
<evidence type="ECO:0000256" key="1">
    <source>
        <dbReference type="ARBA" id="ARBA00004141"/>
    </source>
</evidence>
<feature type="transmembrane region" description="Helical" evidence="8">
    <location>
        <begin position="163"/>
        <end position="185"/>
    </location>
</feature>
<keyword evidence="6 8" id="KW-0472">Membrane</keyword>
<evidence type="ECO:0000256" key="8">
    <source>
        <dbReference type="RuleBase" id="RU362002"/>
    </source>
</evidence>
<feature type="transmembrane region" description="Helical" evidence="8">
    <location>
        <begin position="419"/>
        <end position="443"/>
    </location>
</feature>
<feature type="transmembrane region" description="Helical" evidence="8">
    <location>
        <begin position="249"/>
        <end position="266"/>
    </location>
</feature>
<feature type="domain" description="Ammonium transporter AmtB-like" evidence="9">
    <location>
        <begin position="48"/>
        <end position="467"/>
    </location>
</feature>
<feature type="transmembrane region" description="Helical" evidence="8">
    <location>
        <begin position="316"/>
        <end position="335"/>
    </location>
</feature>
<name>A0A6G0WEA8_9STRA</name>
<keyword evidence="7 8" id="KW-0924">Ammonia transport</keyword>
<keyword evidence="3 8" id="KW-0813">Transport</keyword>
<dbReference type="InterPro" id="IPR024041">
    <property type="entry name" value="NH4_transpt_AmtB-like_dom"/>
</dbReference>
<feature type="transmembrane region" description="Helical" evidence="8">
    <location>
        <begin position="205"/>
        <end position="229"/>
    </location>
</feature>
<feature type="transmembrane region" description="Helical" evidence="8">
    <location>
        <begin position="366"/>
        <end position="388"/>
    </location>
</feature>
<keyword evidence="5 8" id="KW-1133">Transmembrane helix</keyword>
<feature type="transmembrane region" description="Helical" evidence="8">
    <location>
        <begin position="135"/>
        <end position="156"/>
    </location>
</feature>
<proteinExistence type="inferred from homology"/>
<organism evidence="10 11">
    <name type="scientific">Aphanomyces euteiches</name>
    <dbReference type="NCBI Taxonomy" id="100861"/>
    <lineage>
        <taxon>Eukaryota</taxon>
        <taxon>Sar</taxon>
        <taxon>Stramenopiles</taxon>
        <taxon>Oomycota</taxon>
        <taxon>Saprolegniomycetes</taxon>
        <taxon>Saprolegniales</taxon>
        <taxon>Verrucalvaceae</taxon>
        <taxon>Aphanomyces</taxon>
    </lineage>
</organism>
<accession>A0A6G0WEA8</accession>
<dbReference type="Pfam" id="PF00909">
    <property type="entry name" value="Ammonium_transp"/>
    <property type="match status" value="1"/>
</dbReference>
<dbReference type="Proteomes" id="UP000481153">
    <property type="component" value="Unassembled WGS sequence"/>
</dbReference>
<dbReference type="PANTHER" id="PTHR11730:SF6">
    <property type="entry name" value="AMMONIUM TRANSPORTER"/>
    <property type="match status" value="1"/>
</dbReference>
<dbReference type="FunFam" id="1.10.3430.10:FF:000008">
    <property type="entry name" value="Ammonium transporter"/>
    <property type="match status" value="1"/>
</dbReference>
<feature type="transmembrane region" description="Helical" evidence="8">
    <location>
        <begin position="83"/>
        <end position="103"/>
    </location>
</feature>
<evidence type="ECO:0000256" key="2">
    <source>
        <dbReference type="ARBA" id="ARBA00005887"/>
    </source>
</evidence>
<evidence type="ECO:0000256" key="4">
    <source>
        <dbReference type="ARBA" id="ARBA00022692"/>
    </source>
</evidence>
<evidence type="ECO:0000313" key="10">
    <source>
        <dbReference type="EMBL" id="KAF0725585.1"/>
    </source>
</evidence>
<dbReference type="GO" id="GO:0005886">
    <property type="term" value="C:plasma membrane"/>
    <property type="evidence" value="ECO:0007669"/>
    <property type="project" value="UniProtKB-SubCell"/>
</dbReference>
<reference evidence="10 11" key="1">
    <citation type="submission" date="2019-07" db="EMBL/GenBank/DDBJ databases">
        <title>Genomics analysis of Aphanomyces spp. identifies a new class of oomycete effector associated with host adaptation.</title>
        <authorList>
            <person name="Gaulin E."/>
        </authorList>
    </citation>
    <scope>NUCLEOTIDE SEQUENCE [LARGE SCALE GENOMIC DNA]</scope>
    <source>
        <strain evidence="10 11">ATCC 201684</strain>
    </source>
</reference>
<dbReference type="EMBL" id="VJMJ01000237">
    <property type="protein sequence ID" value="KAF0725585.1"/>
    <property type="molecule type" value="Genomic_DNA"/>
</dbReference>
<dbReference type="AlphaFoldDB" id="A0A6G0WEA8"/>
<evidence type="ECO:0000313" key="11">
    <source>
        <dbReference type="Proteomes" id="UP000481153"/>
    </source>
</evidence>
<dbReference type="GO" id="GO:0097272">
    <property type="term" value="P:ammonium homeostasis"/>
    <property type="evidence" value="ECO:0007669"/>
    <property type="project" value="TreeGrafter"/>
</dbReference>
<evidence type="ECO:0000259" key="9">
    <source>
        <dbReference type="Pfam" id="PF00909"/>
    </source>
</evidence>
<feature type="transmembrane region" description="Helical" evidence="8">
    <location>
        <begin position="46"/>
        <end position="71"/>
    </location>
</feature>
<evidence type="ECO:0000256" key="5">
    <source>
        <dbReference type="ARBA" id="ARBA00022989"/>
    </source>
</evidence>
<dbReference type="InterPro" id="IPR001905">
    <property type="entry name" value="Ammonium_transpt"/>
</dbReference>
<keyword evidence="4 8" id="KW-0812">Transmembrane</keyword>
<gene>
    <name evidence="10" type="ORF">Ae201684_015918</name>
</gene>
<dbReference type="PANTHER" id="PTHR11730">
    <property type="entry name" value="AMMONIUM TRANSPORTER"/>
    <property type="match status" value="1"/>
</dbReference>
<comment type="subcellular location">
    <subcellularLocation>
        <location evidence="8">Cell membrane</location>
        <topology evidence="8">Multi-pass membrane protein</topology>
    </subcellularLocation>
    <subcellularLocation>
        <location evidence="1">Membrane</location>
        <topology evidence="1">Multi-pass membrane protein</topology>
    </subcellularLocation>
</comment>
<comment type="similarity">
    <text evidence="2 8">Belongs to the ammonia transporter channel (TC 1.A.11.2) family.</text>
</comment>
<dbReference type="Gene3D" id="1.10.3430.10">
    <property type="entry name" value="Ammonium transporter AmtB like domains"/>
    <property type="match status" value="1"/>
</dbReference>
<feature type="transmembrane region" description="Helical" evidence="8">
    <location>
        <begin position="286"/>
        <end position="304"/>
    </location>
</feature>
<dbReference type="GO" id="GO:0008519">
    <property type="term" value="F:ammonium channel activity"/>
    <property type="evidence" value="ECO:0007669"/>
    <property type="project" value="InterPro"/>
</dbReference>
<dbReference type="InterPro" id="IPR029020">
    <property type="entry name" value="Ammonium/urea_transptr"/>
</dbReference>
<evidence type="ECO:0000256" key="3">
    <source>
        <dbReference type="ARBA" id="ARBA00022448"/>
    </source>
</evidence>
<evidence type="ECO:0000256" key="7">
    <source>
        <dbReference type="ARBA" id="ARBA00023177"/>
    </source>
</evidence>
<evidence type="ECO:0000256" key="6">
    <source>
        <dbReference type="ARBA" id="ARBA00023136"/>
    </source>
</evidence>
<sequence>MNVTIQINGNATTLPLAELATMLVSYPCDTGYCTTDVASSRALDTFYLLVGAILVFFMQVGFCFLEVGCVHTKNTKNILIKNILDPCIAAICFYLVGYAFGLLGGDGFIGNSGFVFRDDSFKASDNGRLYNGKAYASWLFQWAFAAAASTIVTGAVAERIAFIAYVSYAVAITAFIYPVVVHWLWSSTGFASPTNATKLLFDVGAIDFAGSGVVHMTGGMAALVGCCILGPRVGRFQNGEANNMPKQSVFLQTIGTLLLWFGWYGFNCMSTGGLLGNAADVTAKVAVNLTLTAATAGIGCVFLGSFIGDRIVDPTLANNGVLAGAVSITAGCSVVEPSGAVAIGFIAAILYTFSSKLLVKLKIDDVVDAVPVHLVCGAWGVIAIGFFASNDGMQAAYSHDSCGVFYGCSNGGKQLGAQVVVVLAIAAWVGVTATILFGILHYFKMLRVSPETELAGLDISLHGGYAYDFSDPDKTDGTSGNFQKITTPVANPGIAAEV</sequence>
<dbReference type="NCBIfam" id="TIGR00836">
    <property type="entry name" value="amt"/>
    <property type="match status" value="1"/>
</dbReference>
<keyword evidence="11" id="KW-1185">Reference proteome</keyword>
<protein>
    <recommendedName>
        <fullName evidence="8">Ammonium transporter</fullName>
    </recommendedName>
</protein>